<protein>
    <submittedName>
        <fullName evidence="1">Uncharacterized protein</fullName>
    </submittedName>
</protein>
<dbReference type="RefSeq" id="WP_145048207.1">
    <property type="nucleotide sequence ID" value="NZ_CP036433.1"/>
</dbReference>
<organism evidence="1 2">
    <name type="scientific">Lignipirellula cremea</name>
    <dbReference type="NCBI Taxonomy" id="2528010"/>
    <lineage>
        <taxon>Bacteria</taxon>
        <taxon>Pseudomonadati</taxon>
        <taxon>Planctomycetota</taxon>
        <taxon>Planctomycetia</taxon>
        <taxon>Pirellulales</taxon>
        <taxon>Pirellulaceae</taxon>
        <taxon>Lignipirellula</taxon>
    </lineage>
</organism>
<reference evidence="1 2" key="1">
    <citation type="submission" date="2019-02" db="EMBL/GenBank/DDBJ databases">
        <title>Deep-cultivation of Planctomycetes and their phenomic and genomic characterization uncovers novel biology.</title>
        <authorList>
            <person name="Wiegand S."/>
            <person name="Jogler M."/>
            <person name="Boedeker C."/>
            <person name="Pinto D."/>
            <person name="Vollmers J."/>
            <person name="Rivas-Marin E."/>
            <person name="Kohn T."/>
            <person name="Peeters S.H."/>
            <person name="Heuer A."/>
            <person name="Rast P."/>
            <person name="Oberbeckmann S."/>
            <person name="Bunk B."/>
            <person name="Jeske O."/>
            <person name="Meyerdierks A."/>
            <person name="Storesund J.E."/>
            <person name="Kallscheuer N."/>
            <person name="Luecker S."/>
            <person name="Lage O.M."/>
            <person name="Pohl T."/>
            <person name="Merkel B.J."/>
            <person name="Hornburger P."/>
            <person name="Mueller R.-W."/>
            <person name="Bruemmer F."/>
            <person name="Labrenz M."/>
            <person name="Spormann A.M."/>
            <person name="Op den Camp H."/>
            <person name="Overmann J."/>
            <person name="Amann R."/>
            <person name="Jetten M.S.M."/>
            <person name="Mascher T."/>
            <person name="Medema M.H."/>
            <person name="Devos D.P."/>
            <person name="Kaster A.-K."/>
            <person name="Ovreas L."/>
            <person name="Rohde M."/>
            <person name="Galperin M.Y."/>
            <person name="Jogler C."/>
        </authorList>
    </citation>
    <scope>NUCLEOTIDE SEQUENCE [LARGE SCALE GENOMIC DNA]</scope>
    <source>
        <strain evidence="1 2">Pla85_3_4</strain>
    </source>
</reference>
<dbReference type="Proteomes" id="UP000317648">
    <property type="component" value="Chromosome"/>
</dbReference>
<proteinExistence type="predicted"/>
<gene>
    <name evidence="1" type="ORF">Pla8534_00830</name>
</gene>
<dbReference type="EMBL" id="CP036433">
    <property type="protein sequence ID" value="QDU92338.1"/>
    <property type="molecule type" value="Genomic_DNA"/>
</dbReference>
<evidence type="ECO:0000313" key="1">
    <source>
        <dbReference type="EMBL" id="QDU92338.1"/>
    </source>
</evidence>
<dbReference type="OrthoDB" id="280020at2"/>
<name>A0A518DKH4_9BACT</name>
<accession>A0A518DKH4</accession>
<sequence>MQIVIEPGGALRCLYGEELDLHAFGQLVIARASYVEPNASGQWIADLSPVDGPILGPFELRSAALTAERKWLETNWL</sequence>
<dbReference type="KEGG" id="lcre:Pla8534_00830"/>
<dbReference type="AlphaFoldDB" id="A0A518DKH4"/>
<keyword evidence="2" id="KW-1185">Reference proteome</keyword>
<evidence type="ECO:0000313" key="2">
    <source>
        <dbReference type="Proteomes" id="UP000317648"/>
    </source>
</evidence>